<gene>
    <name evidence="6" type="ORF">ACFSFX_16175</name>
</gene>
<dbReference type="InterPro" id="IPR009057">
    <property type="entry name" value="Homeodomain-like_sf"/>
</dbReference>
<accession>A0ABW4QBM2</accession>
<dbReference type="InterPro" id="IPR001647">
    <property type="entry name" value="HTH_TetR"/>
</dbReference>
<dbReference type="Gene3D" id="1.10.357.10">
    <property type="entry name" value="Tetracycline Repressor, domain 2"/>
    <property type="match status" value="1"/>
</dbReference>
<evidence type="ECO:0000313" key="6">
    <source>
        <dbReference type="EMBL" id="MFD1848122.1"/>
    </source>
</evidence>
<sequence>MRADAERNRERIIESASNLFDDIGTSVSLNDIAAGANVGIATLLRRFPDKQAIIDAVFTRDLDLWLASAGRARTSDSPGMAFLDLVRALLTNQARHPHCADLVVHAFLRSKDFAEQRETFRADVESLVNRGVTEGVIRPGTTWSDLVLLMESAGALALLDPHHAEEKILHLLEHFERSFSVIPS</sequence>
<name>A0ABW4QBM2_9MICC</name>
<reference evidence="7" key="1">
    <citation type="journal article" date="2019" name="Int. J. Syst. Evol. Microbiol.">
        <title>The Global Catalogue of Microorganisms (GCM) 10K type strain sequencing project: providing services to taxonomists for standard genome sequencing and annotation.</title>
        <authorList>
            <consortium name="The Broad Institute Genomics Platform"/>
            <consortium name="The Broad Institute Genome Sequencing Center for Infectious Disease"/>
            <person name="Wu L."/>
            <person name="Ma J."/>
        </authorList>
    </citation>
    <scope>NUCLEOTIDE SEQUENCE [LARGE SCALE GENOMIC DNA]</scope>
    <source>
        <strain evidence="7">JCM 11496</strain>
    </source>
</reference>
<comment type="caution">
    <text evidence="6">The sequence shown here is derived from an EMBL/GenBank/DDBJ whole genome shotgun (WGS) entry which is preliminary data.</text>
</comment>
<evidence type="ECO:0000256" key="2">
    <source>
        <dbReference type="ARBA" id="ARBA00023125"/>
    </source>
</evidence>
<keyword evidence="1" id="KW-0805">Transcription regulation</keyword>
<feature type="DNA-binding region" description="H-T-H motif" evidence="4">
    <location>
        <begin position="28"/>
        <end position="47"/>
    </location>
</feature>
<dbReference type="Proteomes" id="UP001597307">
    <property type="component" value="Unassembled WGS sequence"/>
</dbReference>
<dbReference type="PANTHER" id="PTHR30055:SF234">
    <property type="entry name" value="HTH-TYPE TRANSCRIPTIONAL REGULATOR BETI"/>
    <property type="match status" value="1"/>
</dbReference>
<dbReference type="InterPro" id="IPR036271">
    <property type="entry name" value="Tet_transcr_reg_TetR-rel_C_sf"/>
</dbReference>
<evidence type="ECO:0000256" key="4">
    <source>
        <dbReference type="PROSITE-ProRule" id="PRU00335"/>
    </source>
</evidence>
<evidence type="ECO:0000256" key="1">
    <source>
        <dbReference type="ARBA" id="ARBA00023015"/>
    </source>
</evidence>
<proteinExistence type="predicted"/>
<dbReference type="Pfam" id="PF00440">
    <property type="entry name" value="TetR_N"/>
    <property type="match status" value="1"/>
</dbReference>
<dbReference type="RefSeq" id="WP_343881597.1">
    <property type="nucleotide sequence ID" value="NZ_BAAAIJ010000059.1"/>
</dbReference>
<dbReference type="PROSITE" id="PS50977">
    <property type="entry name" value="HTH_TETR_2"/>
    <property type="match status" value="1"/>
</dbReference>
<keyword evidence="7" id="KW-1185">Reference proteome</keyword>
<dbReference type="EMBL" id="JBHUGA010000067">
    <property type="protein sequence ID" value="MFD1848122.1"/>
    <property type="molecule type" value="Genomic_DNA"/>
</dbReference>
<keyword evidence="3" id="KW-0804">Transcription</keyword>
<feature type="domain" description="HTH tetR-type" evidence="5">
    <location>
        <begin position="6"/>
        <end position="65"/>
    </location>
</feature>
<evidence type="ECO:0000259" key="5">
    <source>
        <dbReference type="PROSITE" id="PS50977"/>
    </source>
</evidence>
<evidence type="ECO:0000313" key="7">
    <source>
        <dbReference type="Proteomes" id="UP001597307"/>
    </source>
</evidence>
<organism evidence="6 7">
    <name type="scientific">Arthrobacter flavus</name>
    <dbReference type="NCBI Taxonomy" id="95172"/>
    <lineage>
        <taxon>Bacteria</taxon>
        <taxon>Bacillati</taxon>
        <taxon>Actinomycetota</taxon>
        <taxon>Actinomycetes</taxon>
        <taxon>Micrococcales</taxon>
        <taxon>Micrococcaceae</taxon>
        <taxon>Arthrobacter</taxon>
    </lineage>
</organism>
<dbReference type="InterPro" id="IPR050109">
    <property type="entry name" value="HTH-type_TetR-like_transc_reg"/>
</dbReference>
<evidence type="ECO:0000256" key="3">
    <source>
        <dbReference type="ARBA" id="ARBA00023163"/>
    </source>
</evidence>
<keyword evidence="2 4" id="KW-0238">DNA-binding</keyword>
<dbReference type="PANTHER" id="PTHR30055">
    <property type="entry name" value="HTH-TYPE TRANSCRIPTIONAL REGULATOR RUTR"/>
    <property type="match status" value="1"/>
</dbReference>
<dbReference type="SUPFAM" id="SSF48498">
    <property type="entry name" value="Tetracyclin repressor-like, C-terminal domain"/>
    <property type="match status" value="1"/>
</dbReference>
<dbReference type="SUPFAM" id="SSF46689">
    <property type="entry name" value="Homeodomain-like"/>
    <property type="match status" value="1"/>
</dbReference>
<protein>
    <submittedName>
        <fullName evidence="6">TetR/AcrR family transcriptional regulator</fullName>
    </submittedName>
</protein>